<gene>
    <name evidence="2" type="ORF">S12H4_37296</name>
</gene>
<comment type="caution">
    <text evidence="2">The sequence shown here is derived from an EMBL/GenBank/DDBJ whole genome shotgun (WGS) entry which is preliminary data.</text>
</comment>
<keyword evidence="1" id="KW-1133">Transmembrane helix</keyword>
<accession>X1UE74</accession>
<keyword evidence="1" id="KW-0472">Membrane</keyword>
<organism evidence="2">
    <name type="scientific">marine sediment metagenome</name>
    <dbReference type="NCBI Taxonomy" id="412755"/>
    <lineage>
        <taxon>unclassified sequences</taxon>
        <taxon>metagenomes</taxon>
        <taxon>ecological metagenomes</taxon>
    </lineage>
</organism>
<evidence type="ECO:0000256" key="1">
    <source>
        <dbReference type="SAM" id="Phobius"/>
    </source>
</evidence>
<keyword evidence="1" id="KW-0812">Transmembrane</keyword>
<feature type="transmembrane region" description="Helical" evidence="1">
    <location>
        <begin position="12"/>
        <end position="30"/>
    </location>
</feature>
<evidence type="ECO:0000313" key="2">
    <source>
        <dbReference type="EMBL" id="GAI98170.1"/>
    </source>
</evidence>
<dbReference type="AlphaFoldDB" id="X1UE74"/>
<dbReference type="PROSITE" id="PS51257">
    <property type="entry name" value="PROKAR_LIPOPROTEIN"/>
    <property type="match status" value="1"/>
</dbReference>
<proteinExistence type="predicted"/>
<sequence>MKELWTFIRHNQGMFIGGAIAAIVLIWAYGCESQVKSIVNPIVSVNRGELKAEVNNFIALAELRFADLDRQDETKKALFDIAIDFMQGGKINPAAVALTLGNILGLGAIIDNARKRTHIATLKGNAAASPPQA</sequence>
<reference evidence="2" key="1">
    <citation type="journal article" date="2014" name="Front. Microbiol.">
        <title>High frequency of phylogenetically diverse reductive dehalogenase-homologous genes in deep subseafloor sedimentary metagenomes.</title>
        <authorList>
            <person name="Kawai M."/>
            <person name="Futagami T."/>
            <person name="Toyoda A."/>
            <person name="Takaki Y."/>
            <person name="Nishi S."/>
            <person name="Hori S."/>
            <person name="Arai W."/>
            <person name="Tsubouchi T."/>
            <person name="Morono Y."/>
            <person name="Uchiyama I."/>
            <person name="Ito T."/>
            <person name="Fujiyama A."/>
            <person name="Inagaki F."/>
            <person name="Takami H."/>
        </authorList>
    </citation>
    <scope>NUCLEOTIDE SEQUENCE</scope>
    <source>
        <strain evidence="2">Expedition CK06-06</strain>
    </source>
</reference>
<dbReference type="EMBL" id="BARW01022327">
    <property type="protein sequence ID" value="GAI98170.1"/>
    <property type="molecule type" value="Genomic_DNA"/>
</dbReference>
<name>X1UE74_9ZZZZ</name>
<protein>
    <submittedName>
        <fullName evidence="2">Uncharacterized protein</fullName>
    </submittedName>
</protein>